<reference evidence="3" key="1">
    <citation type="submission" date="2014-10" db="EMBL/GenBank/DDBJ databases">
        <authorList>
            <person name="King R."/>
        </authorList>
    </citation>
    <scope>NUCLEOTIDE SEQUENCE [LARGE SCALE GENOMIC DNA]</scope>
    <source>
        <strain evidence="3">A3/5</strain>
    </source>
</reference>
<proteinExistence type="predicted"/>
<evidence type="ECO:0000313" key="2">
    <source>
        <dbReference type="EMBL" id="CEI67919.1"/>
    </source>
</evidence>
<organism evidence="2 3">
    <name type="scientific">Fusarium venenatum</name>
    <dbReference type="NCBI Taxonomy" id="56646"/>
    <lineage>
        <taxon>Eukaryota</taxon>
        <taxon>Fungi</taxon>
        <taxon>Dikarya</taxon>
        <taxon>Ascomycota</taxon>
        <taxon>Pezizomycotina</taxon>
        <taxon>Sordariomycetes</taxon>
        <taxon>Hypocreomycetidae</taxon>
        <taxon>Hypocreales</taxon>
        <taxon>Nectriaceae</taxon>
        <taxon>Fusarium</taxon>
    </lineage>
</organism>
<evidence type="ECO:0000313" key="3">
    <source>
        <dbReference type="Proteomes" id="UP000245910"/>
    </source>
</evidence>
<protein>
    <submittedName>
        <fullName evidence="2">Uncharacterized protein</fullName>
    </submittedName>
</protein>
<evidence type="ECO:0000256" key="1">
    <source>
        <dbReference type="SAM" id="MobiDB-lite"/>
    </source>
</evidence>
<feature type="compositionally biased region" description="Basic and acidic residues" evidence="1">
    <location>
        <begin position="1"/>
        <end position="12"/>
    </location>
</feature>
<dbReference type="EMBL" id="LN649231">
    <property type="protein sequence ID" value="CEI67919.1"/>
    <property type="molecule type" value="Genomic_DNA"/>
</dbReference>
<keyword evidence="3" id="KW-1185">Reference proteome</keyword>
<dbReference type="AlphaFoldDB" id="A0A2L2TD85"/>
<accession>A0A2L2TD85</accession>
<sequence>MAGWKKVLERLKNGKKKKSTKTHELQVDRFILVERSGQKSQAEMLPQRKLGRTVQIGKERTAMSEGRDALHGAR</sequence>
<dbReference type="Proteomes" id="UP000245910">
    <property type="component" value="Chromosome III"/>
</dbReference>
<name>A0A2L2TD85_9HYPO</name>
<feature type="region of interest" description="Disordered" evidence="1">
    <location>
        <begin position="1"/>
        <end position="22"/>
    </location>
</feature>